<dbReference type="Gene3D" id="3.30.70.360">
    <property type="match status" value="1"/>
</dbReference>
<dbReference type="GO" id="GO:0019877">
    <property type="term" value="P:diaminopimelate biosynthetic process"/>
    <property type="evidence" value="ECO:0007669"/>
    <property type="project" value="TreeGrafter"/>
</dbReference>
<reference evidence="4 5" key="1">
    <citation type="submission" date="2016-10" db="EMBL/GenBank/DDBJ databases">
        <authorList>
            <person name="de Groot N.N."/>
        </authorList>
    </citation>
    <scope>NUCLEOTIDE SEQUENCE [LARGE SCALE GENOMIC DNA]</scope>
    <source>
        <strain evidence="4 5">DSM 797</strain>
    </source>
</reference>
<keyword evidence="5" id="KW-1185">Reference proteome</keyword>
<dbReference type="GO" id="GO:0050118">
    <property type="term" value="F:N-acetyldiaminopimelate deacetylase activity"/>
    <property type="evidence" value="ECO:0007669"/>
    <property type="project" value="UniProtKB-ARBA"/>
</dbReference>
<dbReference type="InterPro" id="IPR002933">
    <property type="entry name" value="Peptidase_M20"/>
</dbReference>
<dbReference type="InterPro" id="IPR011650">
    <property type="entry name" value="Peptidase_M20_dimer"/>
</dbReference>
<dbReference type="NCBIfam" id="TIGR01891">
    <property type="entry name" value="amidohydrolases"/>
    <property type="match status" value="1"/>
</dbReference>
<feature type="binding site" evidence="2">
    <location>
        <position position="106"/>
    </location>
    <ligand>
        <name>Mn(2+)</name>
        <dbReference type="ChEBI" id="CHEBI:29035"/>
        <label>2</label>
    </ligand>
</feature>
<proteinExistence type="predicted"/>
<dbReference type="InterPro" id="IPR017439">
    <property type="entry name" value="Amidohydrolase"/>
</dbReference>
<accession>A0A1G9SQ70</accession>
<feature type="binding site" evidence="2">
    <location>
        <position position="367"/>
    </location>
    <ligand>
        <name>Mn(2+)</name>
        <dbReference type="ChEBI" id="CHEBI:29035"/>
        <label>2</label>
    </ligand>
</feature>
<dbReference type="EMBL" id="FNGW01000010">
    <property type="protein sequence ID" value="SDM36995.1"/>
    <property type="molecule type" value="Genomic_DNA"/>
</dbReference>
<feature type="binding site" evidence="2">
    <location>
        <position position="104"/>
    </location>
    <ligand>
        <name>Mn(2+)</name>
        <dbReference type="ChEBI" id="CHEBI:29035"/>
        <label>2</label>
    </ligand>
</feature>
<dbReference type="Pfam" id="PF01546">
    <property type="entry name" value="Peptidase_M20"/>
    <property type="match status" value="1"/>
</dbReference>
<feature type="domain" description="Peptidase M20 dimerisation" evidence="3">
    <location>
        <begin position="189"/>
        <end position="284"/>
    </location>
</feature>
<dbReference type="InterPro" id="IPR036264">
    <property type="entry name" value="Bact_exopeptidase_dim_dom"/>
</dbReference>
<keyword evidence="2" id="KW-0479">Metal-binding</keyword>
<comment type="cofactor">
    <cofactor evidence="2">
        <name>Mn(2+)</name>
        <dbReference type="ChEBI" id="CHEBI:29035"/>
    </cofactor>
    <text evidence="2">The Mn(2+) ion enhances activity.</text>
</comment>
<evidence type="ECO:0000313" key="5">
    <source>
        <dbReference type="Proteomes" id="UP000199068"/>
    </source>
</evidence>
<dbReference type="SUPFAM" id="SSF55031">
    <property type="entry name" value="Bacterial exopeptidase dimerisation domain"/>
    <property type="match status" value="1"/>
</dbReference>
<keyword evidence="1 4" id="KW-0378">Hydrolase</keyword>
<feature type="binding site" evidence="2">
    <location>
        <position position="166"/>
    </location>
    <ligand>
        <name>Mn(2+)</name>
        <dbReference type="ChEBI" id="CHEBI:29035"/>
        <label>2</label>
    </ligand>
</feature>
<evidence type="ECO:0000313" key="4">
    <source>
        <dbReference type="EMBL" id="SDM36995.1"/>
    </source>
</evidence>
<gene>
    <name evidence="4" type="ORF">SAMN04515677_11035</name>
</gene>
<dbReference type="PIRSF" id="PIRSF005962">
    <property type="entry name" value="Pept_M20D_amidohydro"/>
    <property type="match status" value="1"/>
</dbReference>
<dbReference type="SUPFAM" id="SSF53187">
    <property type="entry name" value="Zn-dependent exopeptidases"/>
    <property type="match status" value="1"/>
</dbReference>
<dbReference type="CDD" id="cd03886">
    <property type="entry name" value="M20_Acy1"/>
    <property type="match status" value="1"/>
</dbReference>
<evidence type="ECO:0000256" key="1">
    <source>
        <dbReference type="ARBA" id="ARBA00022801"/>
    </source>
</evidence>
<keyword evidence="2" id="KW-0464">Manganese</keyword>
<sequence length="403" mass="45695">MNKENILRNCEDIKKWLFNVRRDFHKTPELSLKEYKTKEKILKYLDEIGIEYKEFSDHTGVMAYIINPMNKLTIGIRADMDALPIQEEANHSYKSINNGVMHACGHDAHITMLLGAIKVLYEDRKNLNVNIKFLFQPAEETLGGARFLVRDKCLENPKVDYMFGLHVMPHLDVGYVETKYGALNANTDSLKISIKGKKAHGAYPENGIDALLASSHIITALQSVISRNISPFNSAVLTIGKIQGGEAQNIICDTITMRGILRTLDKKTRDFLIIRIRNLIEKISEAFGCSGELSIESDGFPAVINDKDMVDIVIENTSKILGKDKFIMKEHPSLGGEDFSFYTENCKGVFFHIGCRNEDKNIIYPLHTPNFNIDENCLVIGTVMHIANVYYFNDKHNLYLKNI</sequence>
<dbReference type="Gene3D" id="3.40.630.10">
    <property type="entry name" value="Zn peptidases"/>
    <property type="match status" value="1"/>
</dbReference>
<dbReference type="Proteomes" id="UP000199068">
    <property type="component" value="Unassembled WGS sequence"/>
</dbReference>
<organism evidence="4 5">
    <name type="scientific">Romboutsia lituseburensis DSM 797</name>
    <dbReference type="NCBI Taxonomy" id="1121325"/>
    <lineage>
        <taxon>Bacteria</taxon>
        <taxon>Bacillati</taxon>
        <taxon>Bacillota</taxon>
        <taxon>Clostridia</taxon>
        <taxon>Peptostreptococcales</taxon>
        <taxon>Peptostreptococcaceae</taxon>
        <taxon>Romboutsia</taxon>
    </lineage>
</organism>
<protein>
    <submittedName>
        <fullName evidence="4">Amidohydrolase</fullName>
    </submittedName>
</protein>
<dbReference type="PANTHER" id="PTHR11014:SF98">
    <property type="entry name" value="N-ACETYLDIAMINOPIMELATE DEACETYLASE"/>
    <property type="match status" value="1"/>
</dbReference>
<dbReference type="STRING" id="1121325.SAMN04515677_11035"/>
<dbReference type="PANTHER" id="PTHR11014">
    <property type="entry name" value="PEPTIDASE M20 FAMILY MEMBER"/>
    <property type="match status" value="1"/>
</dbReference>
<dbReference type="FunFam" id="3.30.70.360:FF:000001">
    <property type="entry name" value="N-acetyldiaminopimelate deacetylase"/>
    <property type="match status" value="1"/>
</dbReference>
<evidence type="ECO:0000256" key="2">
    <source>
        <dbReference type="PIRSR" id="PIRSR005962-1"/>
    </source>
</evidence>
<feature type="binding site" evidence="2">
    <location>
        <position position="140"/>
    </location>
    <ligand>
        <name>Mn(2+)</name>
        <dbReference type="ChEBI" id="CHEBI:29035"/>
        <label>2</label>
    </ligand>
</feature>
<dbReference type="Pfam" id="PF07687">
    <property type="entry name" value="M20_dimer"/>
    <property type="match status" value="1"/>
</dbReference>
<evidence type="ECO:0000259" key="3">
    <source>
        <dbReference type="Pfam" id="PF07687"/>
    </source>
</evidence>
<dbReference type="GO" id="GO:0046872">
    <property type="term" value="F:metal ion binding"/>
    <property type="evidence" value="ECO:0007669"/>
    <property type="project" value="UniProtKB-KW"/>
</dbReference>
<name>A0A1G9SQ70_9FIRM</name>
<dbReference type="AlphaFoldDB" id="A0A1G9SQ70"/>
<dbReference type="RefSeq" id="WP_092727363.1">
    <property type="nucleotide sequence ID" value="NZ_FNGW01000010.1"/>
</dbReference>